<gene>
    <name evidence="4" type="ORF">LTR09_011944</name>
</gene>
<reference evidence="4" key="1">
    <citation type="submission" date="2023-04" db="EMBL/GenBank/DDBJ databases">
        <title>Black Yeasts Isolated from many extreme environments.</title>
        <authorList>
            <person name="Coleine C."/>
            <person name="Stajich J.E."/>
            <person name="Selbmann L."/>
        </authorList>
    </citation>
    <scope>NUCLEOTIDE SEQUENCE</scope>
    <source>
        <strain evidence="4">CCFEE 5312</strain>
    </source>
</reference>
<evidence type="ECO:0000256" key="1">
    <source>
        <dbReference type="ARBA" id="ARBA00023136"/>
    </source>
</evidence>
<evidence type="ECO:0000313" key="5">
    <source>
        <dbReference type="Proteomes" id="UP001271007"/>
    </source>
</evidence>
<sequence length="741" mass="82790">MRHVIQQQLRRLSHRVTILRHVSITTTILTLIWVYAIYWGERSVYTSCIEACTWDKWEAWPREAVPHHMVLIADPQLVDPHTYPGRPWPLSTMTERYTDLYMARNFKLINARLDPDSIFFLGDLFDGGREWPPEKARVLPTTGRKYMERLGVLDPQPGRKQSSDNSDGDTVTKDQHAFIPGGHGTFAKYGYKQWVTDLDRFARMFYDPAQVYPDSHREMLAAYDVKADAISIANGASAGKWQEYATSGGKSRRVVASLPGNHDVGFGAGVQLSVRERFESHFGPGNRIDVVANHTFISIDSPSLSAHSQYLKSGWESEANHAEALTHIWQPTWDFLETIDVPAGKAVTDALNEYYPGIKAKGWSHEVVDSQDPEKLAAHKAVQEAAKKTPQLPIILLTHVPLFRNPDTECGPMRERGNQIKVQFGYQYQNVVTQTLSKDIVTKISAAGEIIQVFSGDDHDYCDVTHRYNIPLLGTKSYFPNDDSVKARYSQIKEITVKSFSWAMGVRKPGFLLVSLWNPVDAQGQTVGTPLPTIQTHNCLLPDQLKIFMNYALLSLITFPILLAQCIIRTLRSPTPSTSDLLAAMDGKFPLSPLPRFQSNPSEIPPHQSVSTSAVNSSSSAANQRNAGARARSVNPDSDPSPLAKTALPAPLIDKAGHFPQVKWIDPADEDLDSDEESLVGSEGRRSGEVDSQAKWKWRQRTTTAGVNRGWKGKAREVGKEFALDYLVVAVPAGVWYFWLG</sequence>
<dbReference type="Proteomes" id="UP001271007">
    <property type="component" value="Unassembled WGS sequence"/>
</dbReference>
<name>A0AAJ0D5G2_9PEZI</name>
<protein>
    <recommendedName>
        <fullName evidence="6">Calcineurin-like phosphoesterase domain-containing protein</fullName>
    </recommendedName>
</protein>
<evidence type="ECO:0000256" key="3">
    <source>
        <dbReference type="SAM" id="Phobius"/>
    </source>
</evidence>
<feature type="compositionally biased region" description="Low complexity" evidence="2">
    <location>
        <begin position="608"/>
        <end position="633"/>
    </location>
</feature>
<dbReference type="PANTHER" id="PTHR13315">
    <property type="entry name" value="METALLO PHOSPHOESTERASE RELATED"/>
    <property type="match status" value="1"/>
</dbReference>
<keyword evidence="1 3" id="KW-0472">Membrane</keyword>
<feature type="region of interest" description="Disordered" evidence="2">
    <location>
        <begin position="666"/>
        <end position="691"/>
    </location>
</feature>
<dbReference type="PANTHER" id="PTHR13315:SF4">
    <property type="entry name" value="METALLOPHOSPHOESTERASE, ISOFORM E"/>
    <property type="match status" value="1"/>
</dbReference>
<dbReference type="EMBL" id="JAWDJX010000086">
    <property type="protein sequence ID" value="KAK3046596.1"/>
    <property type="molecule type" value="Genomic_DNA"/>
</dbReference>
<keyword evidence="5" id="KW-1185">Reference proteome</keyword>
<evidence type="ECO:0008006" key="6">
    <source>
        <dbReference type="Google" id="ProtNLM"/>
    </source>
</evidence>
<comment type="caution">
    <text evidence="4">The sequence shown here is derived from an EMBL/GenBank/DDBJ whole genome shotgun (WGS) entry which is preliminary data.</text>
</comment>
<dbReference type="GO" id="GO:0006506">
    <property type="term" value="P:GPI anchor biosynthetic process"/>
    <property type="evidence" value="ECO:0007669"/>
    <property type="project" value="InterPro"/>
</dbReference>
<evidence type="ECO:0000256" key="2">
    <source>
        <dbReference type="SAM" id="MobiDB-lite"/>
    </source>
</evidence>
<feature type="region of interest" description="Disordered" evidence="2">
    <location>
        <begin position="149"/>
        <end position="177"/>
    </location>
</feature>
<dbReference type="GO" id="GO:0016020">
    <property type="term" value="C:membrane"/>
    <property type="evidence" value="ECO:0007669"/>
    <property type="project" value="GOC"/>
</dbReference>
<dbReference type="InterPro" id="IPR033308">
    <property type="entry name" value="PGAP5/Cdc1/Ted1"/>
</dbReference>
<organism evidence="4 5">
    <name type="scientific">Extremus antarcticus</name>
    <dbReference type="NCBI Taxonomy" id="702011"/>
    <lineage>
        <taxon>Eukaryota</taxon>
        <taxon>Fungi</taxon>
        <taxon>Dikarya</taxon>
        <taxon>Ascomycota</taxon>
        <taxon>Pezizomycotina</taxon>
        <taxon>Dothideomycetes</taxon>
        <taxon>Dothideomycetidae</taxon>
        <taxon>Mycosphaerellales</taxon>
        <taxon>Extremaceae</taxon>
        <taxon>Extremus</taxon>
    </lineage>
</organism>
<dbReference type="SUPFAM" id="SSF56300">
    <property type="entry name" value="Metallo-dependent phosphatases"/>
    <property type="match status" value="1"/>
</dbReference>
<accession>A0AAJ0D5G2</accession>
<feature type="compositionally biased region" description="Polar residues" evidence="2">
    <location>
        <begin position="159"/>
        <end position="169"/>
    </location>
</feature>
<evidence type="ECO:0000313" key="4">
    <source>
        <dbReference type="EMBL" id="KAK3046596.1"/>
    </source>
</evidence>
<dbReference type="InterPro" id="IPR029052">
    <property type="entry name" value="Metallo-depent_PP-like"/>
</dbReference>
<keyword evidence="3" id="KW-1133">Transmembrane helix</keyword>
<feature type="compositionally biased region" description="Acidic residues" evidence="2">
    <location>
        <begin position="667"/>
        <end position="678"/>
    </location>
</feature>
<dbReference type="GO" id="GO:0005783">
    <property type="term" value="C:endoplasmic reticulum"/>
    <property type="evidence" value="ECO:0007669"/>
    <property type="project" value="TreeGrafter"/>
</dbReference>
<feature type="region of interest" description="Disordered" evidence="2">
    <location>
        <begin position="594"/>
        <end position="646"/>
    </location>
</feature>
<feature type="transmembrane region" description="Helical" evidence="3">
    <location>
        <begin position="21"/>
        <end position="40"/>
    </location>
</feature>
<keyword evidence="3" id="KW-0812">Transmembrane</keyword>
<proteinExistence type="predicted"/>
<dbReference type="AlphaFoldDB" id="A0AAJ0D5G2"/>